<keyword evidence="4" id="KW-1185">Reference proteome</keyword>
<protein>
    <submittedName>
        <fullName evidence="3">Uncharacterized protein</fullName>
    </submittedName>
</protein>
<dbReference type="Pfam" id="PF15786">
    <property type="entry name" value="PET117"/>
    <property type="match status" value="1"/>
</dbReference>
<sequence>MNRAAGILGGVMVATVLGIAAVHRLQEQERLTMRGGLLKDQRLMELKRQQLLQEEEFKALVSPADSMPDKPPSSPSS</sequence>
<reference evidence="3" key="1">
    <citation type="submission" date="2021-08" db="EMBL/GenBank/DDBJ databases">
        <title>WGS assembly of Ceratopteris richardii.</title>
        <authorList>
            <person name="Marchant D.B."/>
            <person name="Chen G."/>
            <person name="Jenkins J."/>
            <person name="Shu S."/>
            <person name="Leebens-Mack J."/>
            <person name="Grimwood J."/>
            <person name="Schmutz J."/>
            <person name="Soltis P."/>
            <person name="Soltis D."/>
            <person name="Chen Z.-H."/>
        </authorList>
    </citation>
    <scope>NUCLEOTIDE SEQUENCE</scope>
    <source>
        <strain evidence="3">Whitten #5841</strain>
        <tissue evidence="3">Leaf</tissue>
    </source>
</reference>
<accession>A0A8T2UKJ5</accession>
<feature type="transmembrane region" description="Helical" evidence="2">
    <location>
        <begin position="6"/>
        <end position="25"/>
    </location>
</feature>
<evidence type="ECO:0000256" key="2">
    <source>
        <dbReference type="SAM" id="Phobius"/>
    </source>
</evidence>
<evidence type="ECO:0000313" key="3">
    <source>
        <dbReference type="EMBL" id="KAH7435070.1"/>
    </source>
</evidence>
<proteinExistence type="predicted"/>
<dbReference type="EMBL" id="CM035411">
    <property type="protein sequence ID" value="KAH7435070.1"/>
    <property type="molecule type" value="Genomic_DNA"/>
</dbReference>
<evidence type="ECO:0000256" key="1">
    <source>
        <dbReference type="SAM" id="MobiDB-lite"/>
    </source>
</evidence>
<keyword evidence="2" id="KW-0472">Membrane</keyword>
<feature type="region of interest" description="Disordered" evidence="1">
    <location>
        <begin position="58"/>
        <end position="77"/>
    </location>
</feature>
<dbReference type="Proteomes" id="UP000825935">
    <property type="component" value="Chromosome 6"/>
</dbReference>
<comment type="caution">
    <text evidence="3">The sequence shown here is derived from an EMBL/GenBank/DDBJ whole genome shotgun (WGS) entry which is preliminary data.</text>
</comment>
<evidence type="ECO:0000313" key="4">
    <source>
        <dbReference type="Proteomes" id="UP000825935"/>
    </source>
</evidence>
<keyword evidence="2" id="KW-0812">Transmembrane</keyword>
<organism evidence="3 4">
    <name type="scientific">Ceratopteris richardii</name>
    <name type="common">Triangle waterfern</name>
    <dbReference type="NCBI Taxonomy" id="49495"/>
    <lineage>
        <taxon>Eukaryota</taxon>
        <taxon>Viridiplantae</taxon>
        <taxon>Streptophyta</taxon>
        <taxon>Embryophyta</taxon>
        <taxon>Tracheophyta</taxon>
        <taxon>Polypodiopsida</taxon>
        <taxon>Polypodiidae</taxon>
        <taxon>Polypodiales</taxon>
        <taxon>Pteridineae</taxon>
        <taxon>Pteridaceae</taxon>
        <taxon>Parkerioideae</taxon>
        <taxon>Ceratopteris</taxon>
    </lineage>
</organism>
<dbReference type="AlphaFoldDB" id="A0A8T2UKJ5"/>
<name>A0A8T2UKJ5_CERRI</name>
<dbReference type="InterPro" id="IPR031568">
    <property type="entry name" value="Pet117"/>
</dbReference>
<gene>
    <name evidence="3" type="ORF">KP509_06G047900</name>
</gene>
<keyword evidence="2" id="KW-1133">Transmembrane helix</keyword>